<dbReference type="Proteomes" id="UP001302602">
    <property type="component" value="Unassembled WGS sequence"/>
</dbReference>
<gene>
    <name evidence="1" type="ORF">N657DRAFT_320669</name>
</gene>
<protein>
    <submittedName>
        <fullName evidence="1">Uncharacterized protein</fullName>
    </submittedName>
</protein>
<name>A0AAN6Z038_9PEZI</name>
<dbReference type="EMBL" id="MU853254">
    <property type="protein sequence ID" value="KAK4119064.1"/>
    <property type="molecule type" value="Genomic_DNA"/>
</dbReference>
<organism evidence="1 2">
    <name type="scientific">Parathielavia appendiculata</name>
    <dbReference type="NCBI Taxonomy" id="2587402"/>
    <lineage>
        <taxon>Eukaryota</taxon>
        <taxon>Fungi</taxon>
        <taxon>Dikarya</taxon>
        <taxon>Ascomycota</taxon>
        <taxon>Pezizomycotina</taxon>
        <taxon>Sordariomycetes</taxon>
        <taxon>Sordariomycetidae</taxon>
        <taxon>Sordariales</taxon>
        <taxon>Chaetomiaceae</taxon>
        <taxon>Parathielavia</taxon>
    </lineage>
</organism>
<dbReference type="RefSeq" id="XP_062642837.1">
    <property type="nucleotide sequence ID" value="XM_062786791.1"/>
</dbReference>
<proteinExistence type="predicted"/>
<evidence type="ECO:0000313" key="1">
    <source>
        <dbReference type="EMBL" id="KAK4119064.1"/>
    </source>
</evidence>
<reference evidence="1" key="2">
    <citation type="submission" date="2023-05" db="EMBL/GenBank/DDBJ databases">
        <authorList>
            <consortium name="Lawrence Berkeley National Laboratory"/>
            <person name="Steindorff A."/>
            <person name="Hensen N."/>
            <person name="Bonometti L."/>
            <person name="Westerberg I."/>
            <person name="Brannstrom I.O."/>
            <person name="Guillou S."/>
            <person name="Cros-Aarteil S."/>
            <person name="Calhoun S."/>
            <person name="Haridas S."/>
            <person name="Kuo A."/>
            <person name="Mondo S."/>
            <person name="Pangilinan J."/>
            <person name="Riley R."/>
            <person name="Labutti K."/>
            <person name="Andreopoulos B."/>
            <person name="Lipzen A."/>
            <person name="Chen C."/>
            <person name="Yanf M."/>
            <person name="Daum C."/>
            <person name="Ng V."/>
            <person name="Clum A."/>
            <person name="Ohm R."/>
            <person name="Martin F."/>
            <person name="Silar P."/>
            <person name="Natvig D."/>
            <person name="Lalanne C."/>
            <person name="Gautier V."/>
            <person name="Ament-Velasquez S.L."/>
            <person name="Kruys A."/>
            <person name="Hutchinson M.I."/>
            <person name="Powell A.J."/>
            <person name="Barry K."/>
            <person name="Miller A.N."/>
            <person name="Grigoriev I.V."/>
            <person name="Debuchy R."/>
            <person name="Gladieux P."/>
            <person name="Thoren M.H."/>
            <person name="Johannesson H."/>
        </authorList>
    </citation>
    <scope>NUCLEOTIDE SEQUENCE</scope>
    <source>
        <strain evidence="1">CBS 731.68</strain>
    </source>
</reference>
<dbReference type="AlphaFoldDB" id="A0AAN6Z038"/>
<sequence>MIGRCRHRAESGKASRLRRHASDRRGLAEAVTPLLTASSLITGCAGSSCGAAQRAVSCNWCKWRRREPTGIEPYRTELRWLGVSISSDSCLLSWPSSENVMFDSWKLPSSCSRESLLDWGQSL</sequence>
<dbReference type="GeneID" id="87823560"/>
<accession>A0AAN6Z038</accession>
<reference evidence="1" key="1">
    <citation type="journal article" date="2023" name="Mol. Phylogenet. Evol.">
        <title>Genome-scale phylogeny and comparative genomics of the fungal order Sordariales.</title>
        <authorList>
            <person name="Hensen N."/>
            <person name="Bonometti L."/>
            <person name="Westerberg I."/>
            <person name="Brannstrom I.O."/>
            <person name="Guillou S."/>
            <person name="Cros-Aarteil S."/>
            <person name="Calhoun S."/>
            <person name="Haridas S."/>
            <person name="Kuo A."/>
            <person name="Mondo S."/>
            <person name="Pangilinan J."/>
            <person name="Riley R."/>
            <person name="LaButti K."/>
            <person name="Andreopoulos B."/>
            <person name="Lipzen A."/>
            <person name="Chen C."/>
            <person name="Yan M."/>
            <person name="Daum C."/>
            <person name="Ng V."/>
            <person name="Clum A."/>
            <person name="Steindorff A."/>
            <person name="Ohm R.A."/>
            <person name="Martin F."/>
            <person name="Silar P."/>
            <person name="Natvig D.O."/>
            <person name="Lalanne C."/>
            <person name="Gautier V."/>
            <person name="Ament-Velasquez S.L."/>
            <person name="Kruys A."/>
            <person name="Hutchinson M.I."/>
            <person name="Powell A.J."/>
            <person name="Barry K."/>
            <person name="Miller A.N."/>
            <person name="Grigoriev I.V."/>
            <person name="Debuchy R."/>
            <person name="Gladieux P."/>
            <person name="Hiltunen Thoren M."/>
            <person name="Johannesson H."/>
        </authorList>
    </citation>
    <scope>NUCLEOTIDE SEQUENCE</scope>
    <source>
        <strain evidence="1">CBS 731.68</strain>
    </source>
</reference>
<evidence type="ECO:0000313" key="2">
    <source>
        <dbReference type="Proteomes" id="UP001302602"/>
    </source>
</evidence>
<comment type="caution">
    <text evidence="1">The sequence shown here is derived from an EMBL/GenBank/DDBJ whole genome shotgun (WGS) entry which is preliminary data.</text>
</comment>
<keyword evidence="2" id="KW-1185">Reference proteome</keyword>